<dbReference type="RefSeq" id="WP_082617833.1">
    <property type="nucleotide sequence ID" value="NZ_JQAT01000001.1"/>
</dbReference>
<evidence type="ECO:0000313" key="3">
    <source>
        <dbReference type="EMBL" id="KRN34044.1"/>
    </source>
</evidence>
<reference evidence="4 5" key="1">
    <citation type="journal article" date="2015" name="Genome Announc.">
        <title>Expanding the biotechnology potential of lactobacilli through comparative genomics of 213 strains and associated genera.</title>
        <authorList>
            <person name="Sun Z."/>
            <person name="Harris H.M."/>
            <person name="McCann A."/>
            <person name="Guo C."/>
            <person name="Argimon S."/>
            <person name="Zhang W."/>
            <person name="Yang X."/>
            <person name="Jeffery I.B."/>
            <person name="Cooney J.C."/>
            <person name="Kagawa T.F."/>
            <person name="Liu W."/>
            <person name="Song Y."/>
            <person name="Salvetti E."/>
            <person name="Wrobel A."/>
            <person name="Rasinkangas P."/>
            <person name="Parkhill J."/>
            <person name="Rea M.C."/>
            <person name="O'Sullivan O."/>
            <person name="Ritari J."/>
            <person name="Douillard F.P."/>
            <person name="Paul Ross R."/>
            <person name="Yang R."/>
            <person name="Briner A.E."/>
            <person name="Felis G.E."/>
            <person name="de Vos W.M."/>
            <person name="Barrangou R."/>
            <person name="Klaenhammer T.R."/>
            <person name="Caufield P.W."/>
            <person name="Cui Y."/>
            <person name="Zhang H."/>
            <person name="O'Toole P.W."/>
        </authorList>
    </citation>
    <scope>NUCLEOTIDE SEQUENCE [LARGE SCALE GENOMIC DNA]</scope>
    <source>
        <strain evidence="2 5">ATCC BAA-66</strain>
        <strain evidence="3 4">DSM 13344</strain>
    </source>
</reference>
<keyword evidence="1" id="KW-0472">Membrane</keyword>
<dbReference type="EMBL" id="JQAT01000001">
    <property type="protein sequence ID" value="KRN29427.1"/>
    <property type="molecule type" value="Genomic_DNA"/>
</dbReference>
<organism evidence="2 5">
    <name type="scientific">Lactobacillus selangorensis</name>
    <dbReference type="NCBI Taxonomy" id="81857"/>
    <lineage>
        <taxon>Bacteria</taxon>
        <taxon>Bacillati</taxon>
        <taxon>Bacillota</taxon>
        <taxon>Bacilli</taxon>
        <taxon>Lactobacillales</taxon>
        <taxon>Lactobacillaceae</taxon>
        <taxon>Lactobacillus</taxon>
    </lineage>
</organism>
<keyword evidence="1" id="KW-0812">Transmembrane</keyword>
<dbReference type="PATRIC" id="fig|81857.3.peg.316"/>
<name>A0A0R2FLF6_9LACO</name>
<evidence type="ECO:0000313" key="5">
    <source>
        <dbReference type="Proteomes" id="UP000051751"/>
    </source>
</evidence>
<evidence type="ECO:0000313" key="4">
    <source>
        <dbReference type="Proteomes" id="UP000051645"/>
    </source>
</evidence>
<proteinExistence type="predicted"/>
<dbReference type="InterPro" id="IPR021324">
    <property type="entry name" value="DUF2929"/>
</dbReference>
<protein>
    <recommendedName>
        <fullName evidence="6">DUF2929 family protein</fullName>
    </recommendedName>
</protein>
<dbReference type="Proteomes" id="UP000051751">
    <property type="component" value="Unassembled WGS sequence"/>
</dbReference>
<dbReference type="Proteomes" id="UP000051645">
    <property type="component" value="Unassembled WGS sequence"/>
</dbReference>
<dbReference type="EMBL" id="JQAZ01000001">
    <property type="protein sequence ID" value="KRN34044.1"/>
    <property type="molecule type" value="Genomic_DNA"/>
</dbReference>
<comment type="caution">
    <text evidence="2">The sequence shown here is derived from an EMBL/GenBank/DDBJ whole genome shotgun (WGS) entry which is preliminary data.</text>
</comment>
<gene>
    <name evidence="2" type="ORF">IV38_GL000311</name>
    <name evidence="3" type="ORF">IV40_GL000357</name>
</gene>
<evidence type="ECO:0000313" key="2">
    <source>
        <dbReference type="EMBL" id="KRN29427.1"/>
    </source>
</evidence>
<sequence>MKYIAMIVWALILGLVAGFIGASLTQTAFSVPHTLITMGVFAILLGILPNLTAHYSTK</sequence>
<dbReference type="Pfam" id="PF11151">
    <property type="entry name" value="DUF2929"/>
    <property type="match status" value="1"/>
</dbReference>
<dbReference type="OrthoDB" id="2139526at2"/>
<evidence type="ECO:0008006" key="6">
    <source>
        <dbReference type="Google" id="ProtNLM"/>
    </source>
</evidence>
<dbReference type="AlphaFoldDB" id="A0A0R2FLF6"/>
<accession>A0A0R2FLF6</accession>
<feature type="transmembrane region" description="Helical" evidence="1">
    <location>
        <begin position="35"/>
        <end position="53"/>
    </location>
</feature>
<evidence type="ECO:0000256" key="1">
    <source>
        <dbReference type="SAM" id="Phobius"/>
    </source>
</evidence>
<keyword evidence="1" id="KW-1133">Transmembrane helix</keyword>
<keyword evidence="4" id="KW-1185">Reference proteome</keyword>